<dbReference type="NCBIfam" id="NF007878">
    <property type="entry name" value="PRK10582.1"/>
    <property type="match status" value="1"/>
</dbReference>
<comment type="subcellular location">
    <subcellularLocation>
        <location evidence="1">Cell membrane</location>
        <topology evidence="1">Multi-pass membrane protein</topology>
    </subcellularLocation>
</comment>
<evidence type="ECO:0000256" key="6">
    <source>
        <dbReference type="ARBA" id="ARBA00022475"/>
    </source>
</evidence>
<evidence type="ECO:0000256" key="17">
    <source>
        <dbReference type="SAM" id="Phobius"/>
    </source>
</evidence>
<dbReference type="PANTHER" id="PTHR36835:SF1">
    <property type="entry name" value="CYTOCHROME BO(3) UBIQUINOL OXIDASE SUBUNIT 4"/>
    <property type="match status" value="1"/>
</dbReference>
<dbReference type="PANTHER" id="PTHR36835">
    <property type="entry name" value="CYTOCHROME BO(3) UBIQUINOL OXIDASE SUBUNIT 4"/>
    <property type="match status" value="1"/>
</dbReference>
<evidence type="ECO:0000256" key="15">
    <source>
        <dbReference type="ARBA" id="ARBA00031887"/>
    </source>
</evidence>
<evidence type="ECO:0000256" key="11">
    <source>
        <dbReference type="ARBA" id="ARBA00023136"/>
    </source>
</evidence>
<feature type="transmembrane region" description="Helical" evidence="17">
    <location>
        <begin position="20"/>
        <end position="40"/>
    </location>
</feature>
<name>A0AAU7QCS3_9GAMM</name>
<evidence type="ECO:0000313" key="18">
    <source>
        <dbReference type="EMBL" id="XBS70829.1"/>
    </source>
</evidence>
<dbReference type="AlphaFoldDB" id="A0AAU7QCS3"/>
<evidence type="ECO:0000256" key="4">
    <source>
        <dbReference type="ARBA" id="ARBA00014689"/>
    </source>
</evidence>
<evidence type="ECO:0000256" key="16">
    <source>
        <dbReference type="ARBA" id="ARBA00032185"/>
    </source>
</evidence>
<sequence>MSHSSATGHGGASHGSLKSYLTGFVLSIILTVIPFAMVMNGSAAKSTLVAVLVICAVVQILVHLIYFLHLDSSSEQRWNVVAFVFAVLIIAILVVGSLWIMWYLNYNLMGH</sequence>
<accession>A0AAU7QCS3</accession>
<feature type="transmembrane region" description="Helical" evidence="17">
    <location>
        <begin position="80"/>
        <end position="104"/>
    </location>
</feature>
<evidence type="ECO:0000256" key="5">
    <source>
        <dbReference type="ARBA" id="ARBA00022448"/>
    </source>
</evidence>
<dbReference type="GO" id="GO:0005886">
    <property type="term" value="C:plasma membrane"/>
    <property type="evidence" value="ECO:0007669"/>
    <property type="project" value="UniProtKB-SubCell"/>
</dbReference>
<evidence type="ECO:0000256" key="9">
    <source>
        <dbReference type="ARBA" id="ARBA00022989"/>
    </source>
</evidence>
<evidence type="ECO:0000256" key="14">
    <source>
        <dbReference type="ARBA" id="ARBA00030211"/>
    </source>
</evidence>
<dbReference type="InterPro" id="IPR050968">
    <property type="entry name" value="Cytochrome_c_oxidase_bac_sub4"/>
</dbReference>
<protein>
    <recommendedName>
        <fullName evidence="4">Cytochrome bo(3) ubiquinol oxidase subunit 4</fullName>
    </recommendedName>
    <alternativeName>
        <fullName evidence="16">Cytochrome o ubiquinol oxidase subunit 4</fullName>
    </alternativeName>
    <alternativeName>
        <fullName evidence="13">Oxidase bo(3) subunit 4</fullName>
    </alternativeName>
    <alternativeName>
        <fullName evidence="14">Ubiquinol oxidase polypeptide IV</fullName>
    </alternativeName>
    <alternativeName>
        <fullName evidence="15">Ubiquinol oxidase subunit 4</fullName>
    </alternativeName>
</protein>
<keyword evidence="8" id="KW-0249">Electron transport</keyword>
<evidence type="ECO:0000256" key="2">
    <source>
        <dbReference type="ARBA" id="ARBA00008079"/>
    </source>
</evidence>
<dbReference type="GO" id="GO:0009319">
    <property type="term" value="C:cytochrome o ubiquinol oxidase complex"/>
    <property type="evidence" value="ECO:0007669"/>
    <property type="project" value="TreeGrafter"/>
</dbReference>
<proteinExistence type="inferred from homology"/>
<dbReference type="InterPro" id="IPR005171">
    <property type="entry name" value="Cyt_c_oxidase_su4_prok"/>
</dbReference>
<dbReference type="GO" id="GO:0019646">
    <property type="term" value="P:aerobic electron transport chain"/>
    <property type="evidence" value="ECO:0007669"/>
    <property type="project" value="TreeGrafter"/>
</dbReference>
<evidence type="ECO:0000256" key="8">
    <source>
        <dbReference type="ARBA" id="ARBA00022982"/>
    </source>
</evidence>
<keyword evidence="11 17" id="KW-0472">Membrane</keyword>
<dbReference type="NCBIfam" id="TIGR02847">
    <property type="entry name" value="CyoD"/>
    <property type="match status" value="1"/>
</dbReference>
<evidence type="ECO:0000256" key="3">
    <source>
        <dbReference type="ARBA" id="ARBA00011700"/>
    </source>
</evidence>
<organism evidence="18">
    <name type="scientific">Acerihabitans sp. KWT182</name>
    <dbReference type="NCBI Taxonomy" id="3157919"/>
    <lineage>
        <taxon>Bacteria</taxon>
        <taxon>Pseudomonadati</taxon>
        <taxon>Pseudomonadota</taxon>
        <taxon>Gammaproteobacteria</taxon>
        <taxon>Enterobacterales</taxon>
        <taxon>Pectobacteriaceae</taxon>
        <taxon>Acerihabitans</taxon>
    </lineage>
</organism>
<dbReference type="InterPro" id="IPR014210">
    <property type="entry name" value="Cyt_o_ubiqinol_oxidase_su4"/>
</dbReference>
<comment type="similarity">
    <text evidence="2">Belongs to the cytochrome c oxidase bacterial subunit 4 family.</text>
</comment>
<dbReference type="GO" id="GO:0015078">
    <property type="term" value="F:proton transmembrane transporter activity"/>
    <property type="evidence" value="ECO:0007669"/>
    <property type="project" value="TreeGrafter"/>
</dbReference>
<reference evidence="18" key="1">
    <citation type="submission" date="2024-06" db="EMBL/GenBank/DDBJ databases">
        <authorList>
            <person name="Coelho C."/>
            <person name="Bento M."/>
            <person name="Garcia E."/>
            <person name="Camelo A."/>
            <person name="Brandao I."/>
            <person name="Espirito Santo C."/>
            <person name="Trovao J."/>
            <person name="Verissimo A."/>
            <person name="Costa J."/>
            <person name="Tiago I."/>
        </authorList>
    </citation>
    <scope>NUCLEOTIDE SEQUENCE</scope>
    <source>
        <strain evidence="18">KWT182</strain>
    </source>
</reference>
<evidence type="ECO:0000256" key="1">
    <source>
        <dbReference type="ARBA" id="ARBA00004651"/>
    </source>
</evidence>
<keyword evidence="5" id="KW-0813">Transport</keyword>
<feature type="transmembrane region" description="Helical" evidence="17">
    <location>
        <begin position="47"/>
        <end position="68"/>
    </location>
</feature>
<dbReference type="Pfam" id="PF03626">
    <property type="entry name" value="COX4_pro"/>
    <property type="match status" value="1"/>
</dbReference>
<keyword evidence="6" id="KW-1003">Cell membrane</keyword>
<evidence type="ECO:0000256" key="13">
    <source>
        <dbReference type="ARBA" id="ARBA00030071"/>
    </source>
</evidence>
<comment type="subunit">
    <text evidence="3">Heterooctamer of two A chains, two B chains, two C chains and two D chains.</text>
</comment>
<dbReference type="GO" id="GO:0015990">
    <property type="term" value="P:electron transport coupled proton transport"/>
    <property type="evidence" value="ECO:0007669"/>
    <property type="project" value="InterPro"/>
</dbReference>
<evidence type="ECO:0000256" key="12">
    <source>
        <dbReference type="ARBA" id="ARBA00025694"/>
    </source>
</evidence>
<evidence type="ECO:0000256" key="10">
    <source>
        <dbReference type="ARBA" id="ARBA00023002"/>
    </source>
</evidence>
<dbReference type="GO" id="GO:0009486">
    <property type="term" value="F:cytochrome bo3 ubiquinol oxidase activity"/>
    <property type="evidence" value="ECO:0007669"/>
    <property type="project" value="InterPro"/>
</dbReference>
<evidence type="ECO:0000256" key="7">
    <source>
        <dbReference type="ARBA" id="ARBA00022692"/>
    </source>
</evidence>
<gene>
    <name evidence="18" type="ORF">ABK905_06945</name>
</gene>
<dbReference type="EMBL" id="CP157947">
    <property type="protein sequence ID" value="XBS70829.1"/>
    <property type="molecule type" value="Genomic_DNA"/>
</dbReference>
<keyword evidence="9 17" id="KW-1133">Transmembrane helix</keyword>
<keyword evidence="10" id="KW-0560">Oxidoreductase</keyword>
<comment type="function">
    <text evidence="12">Cytochrome bo(3) ubiquinol terminal oxidase is the component of the aerobic respiratory chain of E.coli that predominates when cells are grown at high aeration. Has proton pump activity across the membrane in addition to electron transfer, pumping 2 protons/electron.</text>
</comment>
<keyword evidence="7 17" id="KW-0812">Transmembrane</keyword>